<keyword evidence="2" id="KW-0812">Transmembrane</keyword>
<proteinExistence type="predicted"/>
<accession>A0A6I4ZXJ3</accession>
<protein>
    <submittedName>
        <fullName evidence="3">Uncharacterized protein</fullName>
    </submittedName>
</protein>
<evidence type="ECO:0000313" key="3">
    <source>
        <dbReference type="EMBL" id="MYL32582.1"/>
    </source>
</evidence>
<keyword evidence="2" id="KW-0472">Membrane</keyword>
<sequence>MGSLIPLISVGGAALVIGIVKYRDYKKKNIKPPRKWEGKTEEEMEQDMEDAERKTEAQKGMGRAGGPF</sequence>
<feature type="region of interest" description="Disordered" evidence="1">
    <location>
        <begin position="31"/>
        <end position="68"/>
    </location>
</feature>
<comment type="caution">
    <text evidence="3">The sequence shown here is derived from an EMBL/GenBank/DDBJ whole genome shotgun (WGS) entry which is preliminary data.</text>
</comment>
<dbReference type="RefSeq" id="WP_160849767.1">
    <property type="nucleotide sequence ID" value="NZ_WMEQ01000002.1"/>
</dbReference>
<gene>
    <name evidence="3" type="ORF">GLW05_03125</name>
</gene>
<organism evidence="3 4">
    <name type="scientific">Pontibacillus yanchengensis</name>
    <dbReference type="NCBI Taxonomy" id="462910"/>
    <lineage>
        <taxon>Bacteria</taxon>
        <taxon>Bacillati</taxon>
        <taxon>Bacillota</taxon>
        <taxon>Bacilli</taxon>
        <taxon>Bacillales</taxon>
        <taxon>Bacillaceae</taxon>
        <taxon>Pontibacillus</taxon>
    </lineage>
</organism>
<name>A0A6I4ZXJ3_9BACI</name>
<feature type="transmembrane region" description="Helical" evidence="2">
    <location>
        <begin position="6"/>
        <end position="22"/>
    </location>
</feature>
<evidence type="ECO:0000256" key="1">
    <source>
        <dbReference type="SAM" id="MobiDB-lite"/>
    </source>
</evidence>
<dbReference type="EMBL" id="WMEQ01000002">
    <property type="protein sequence ID" value="MYL32582.1"/>
    <property type="molecule type" value="Genomic_DNA"/>
</dbReference>
<dbReference type="AlphaFoldDB" id="A0A6I4ZXJ3"/>
<reference evidence="3 4" key="1">
    <citation type="submission" date="2019-11" db="EMBL/GenBank/DDBJ databases">
        <title>Genome sequences of 17 halophilic strains isolated from different environments.</title>
        <authorList>
            <person name="Furrow R.E."/>
        </authorList>
    </citation>
    <scope>NUCLEOTIDE SEQUENCE [LARGE SCALE GENOMIC DNA]</scope>
    <source>
        <strain evidence="3 4">22514_16_FS</strain>
    </source>
</reference>
<dbReference type="Proteomes" id="UP000468638">
    <property type="component" value="Unassembled WGS sequence"/>
</dbReference>
<evidence type="ECO:0000256" key="2">
    <source>
        <dbReference type="SAM" id="Phobius"/>
    </source>
</evidence>
<keyword evidence="2" id="KW-1133">Transmembrane helix</keyword>
<evidence type="ECO:0000313" key="4">
    <source>
        <dbReference type="Proteomes" id="UP000468638"/>
    </source>
</evidence>